<accession>A0A183VGR0</accession>
<evidence type="ECO:0000313" key="4">
    <source>
        <dbReference type="WBParaSite" id="TCNE_0001993401-mRNA-1"/>
    </source>
</evidence>
<dbReference type="Proteomes" id="UP000050794">
    <property type="component" value="Unassembled WGS sequence"/>
</dbReference>
<gene>
    <name evidence="2" type="ORF">TCNE_LOCUS19930</name>
</gene>
<evidence type="ECO:0000313" key="3">
    <source>
        <dbReference type="Proteomes" id="UP000050794"/>
    </source>
</evidence>
<keyword evidence="1" id="KW-0732">Signal</keyword>
<feature type="signal peptide" evidence="1">
    <location>
        <begin position="1"/>
        <end position="16"/>
    </location>
</feature>
<proteinExistence type="predicted"/>
<name>A0A183VGR0_TOXCA</name>
<evidence type="ECO:0000313" key="2">
    <source>
        <dbReference type="EMBL" id="VDM51251.1"/>
    </source>
</evidence>
<evidence type="ECO:0000256" key="1">
    <source>
        <dbReference type="SAM" id="SignalP"/>
    </source>
</evidence>
<reference evidence="4" key="1">
    <citation type="submission" date="2016-06" db="UniProtKB">
        <authorList>
            <consortium name="WormBaseParasite"/>
        </authorList>
    </citation>
    <scope>IDENTIFICATION</scope>
</reference>
<reference evidence="2 3" key="2">
    <citation type="submission" date="2018-11" db="EMBL/GenBank/DDBJ databases">
        <authorList>
            <consortium name="Pathogen Informatics"/>
        </authorList>
    </citation>
    <scope>NUCLEOTIDE SEQUENCE [LARGE SCALE GENOMIC DNA]</scope>
</reference>
<dbReference type="WBParaSite" id="TCNE_0001993401-mRNA-1">
    <property type="protein sequence ID" value="TCNE_0001993401-mRNA-1"/>
    <property type="gene ID" value="TCNE_0001993401"/>
</dbReference>
<dbReference type="EMBL" id="UYWY01027774">
    <property type="protein sequence ID" value="VDM51251.1"/>
    <property type="molecule type" value="Genomic_DNA"/>
</dbReference>
<feature type="chain" id="PRO_5044553772" evidence="1">
    <location>
        <begin position="17"/>
        <end position="121"/>
    </location>
</feature>
<protein>
    <submittedName>
        <fullName evidence="4">Secreted protein</fullName>
    </submittedName>
</protein>
<keyword evidence="3" id="KW-1185">Reference proteome</keyword>
<dbReference type="AlphaFoldDB" id="A0A183VGR0"/>
<sequence>MLSVLILLCYMVSASGFDPPTSGLWAQHASTAPRCCEWFRSADLWVMGPARFHCATVLHRVVSMHRPLGYGPSTLPLRDVAGSDLIFRVKSSELNTEIQVINQNGTACEYKIAVSCNSAVL</sequence>
<organism evidence="3 4">
    <name type="scientific">Toxocara canis</name>
    <name type="common">Canine roundworm</name>
    <dbReference type="NCBI Taxonomy" id="6265"/>
    <lineage>
        <taxon>Eukaryota</taxon>
        <taxon>Metazoa</taxon>
        <taxon>Ecdysozoa</taxon>
        <taxon>Nematoda</taxon>
        <taxon>Chromadorea</taxon>
        <taxon>Rhabditida</taxon>
        <taxon>Spirurina</taxon>
        <taxon>Ascaridomorpha</taxon>
        <taxon>Ascaridoidea</taxon>
        <taxon>Toxocaridae</taxon>
        <taxon>Toxocara</taxon>
    </lineage>
</organism>